<protein>
    <submittedName>
        <fullName evidence="3">Tripartite-type tricarboxylate transporter receptor subunit TctC</fullName>
    </submittedName>
</protein>
<dbReference type="PANTHER" id="PTHR42928:SF5">
    <property type="entry name" value="BLR1237 PROTEIN"/>
    <property type="match status" value="1"/>
</dbReference>
<feature type="chain" id="PRO_5045886200" evidence="2">
    <location>
        <begin position="21"/>
        <end position="333"/>
    </location>
</feature>
<accession>A0ABV2QE36</accession>
<dbReference type="RefSeq" id="WP_354447286.1">
    <property type="nucleotide sequence ID" value="NZ_JBEPSH010000009.1"/>
</dbReference>
<evidence type="ECO:0000313" key="3">
    <source>
        <dbReference type="EMBL" id="MET4579304.1"/>
    </source>
</evidence>
<dbReference type="SUPFAM" id="SSF53850">
    <property type="entry name" value="Periplasmic binding protein-like II"/>
    <property type="match status" value="1"/>
</dbReference>
<keyword evidence="2" id="KW-0732">Signal</keyword>
<dbReference type="CDD" id="cd07012">
    <property type="entry name" value="PBP2_Bug_TTT"/>
    <property type="match status" value="1"/>
</dbReference>
<keyword evidence="4" id="KW-1185">Reference proteome</keyword>
<comment type="similarity">
    <text evidence="1">Belongs to the UPF0065 (bug) family.</text>
</comment>
<gene>
    <name evidence="3" type="ORF">ABIE13_004432</name>
</gene>
<evidence type="ECO:0000256" key="2">
    <source>
        <dbReference type="SAM" id="SignalP"/>
    </source>
</evidence>
<sequence>MTLILSPRIRLLAASLGVMAACAVAAPVLAQDAAPRTSKLVVGFSPGGPVDQAARLIAEQLGTRTKSTFVVDNRPGANAQLAATQVKNSTPDGATIFVSSSTAITMNPTLFAKTITYNPDKDFSPVAPLVEMPLILVVNASDPKMQSVKSLKDLVELAKRTPKGLNYGSSGNGGLVHIAAELLATRTHTNLVHIPYKGTAAAQAAILAKDVDMTFDALAVMPHIRAGTLRALAVSSNRRLAELPDVPTVEELGYGDFNVASWVGLFVPKATPRSYVEKLNAEVNAAMKDPAFRERLAVVGPLMPMTVSEFEQKIHKETQDLLMVIKTAKITVD</sequence>
<feature type="signal peptide" evidence="2">
    <location>
        <begin position="1"/>
        <end position="20"/>
    </location>
</feature>
<dbReference type="Gene3D" id="3.40.190.10">
    <property type="entry name" value="Periplasmic binding protein-like II"/>
    <property type="match status" value="1"/>
</dbReference>
<name>A0ABV2QE36_9BURK</name>
<dbReference type="EMBL" id="JBEPSH010000009">
    <property type="protein sequence ID" value="MET4579304.1"/>
    <property type="molecule type" value="Genomic_DNA"/>
</dbReference>
<dbReference type="Gene3D" id="3.40.190.150">
    <property type="entry name" value="Bordetella uptake gene, domain 1"/>
    <property type="match status" value="1"/>
</dbReference>
<dbReference type="PANTHER" id="PTHR42928">
    <property type="entry name" value="TRICARBOXYLATE-BINDING PROTEIN"/>
    <property type="match status" value="1"/>
</dbReference>
<organism evidence="3 4">
    <name type="scientific">Ottowia thiooxydans</name>
    <dbReference type="NCBI Taxonomy" id="219182"/>
    <lineage>
        <taxon>Bacteria</taxon>
        <taxon>Pseudomonadati</taxon>
        <taxon>Pseudomonadota</taxon>
        <taxon>Betaproteobacteria</taxon>
        <taxon>Burkholderiales</taxon>
        <taxon>Comamonadaceae</taxon>
        <taxon>Ottowia</taxon>
    </lineage>
</organism>
<reference evidence="3 4" key="1">
    <citation type="submission" date="2024-06" db="EMBL/GenBank/DDBJ databases">
        <title>Sorghum-associated microbial communities from plants grown in Nebraska, USA.</title>
        <authorList>
            <person name="Schachtman D."/>
        </authorList>
    </citation>
    <scope>NUCLEOTIDE SEQUENCE [LARGE SCALE GENOMIC DNA]</scope>
    <source>
        <strain evidence="3 4">2709</strain>
    </source>
</reference>
<keyword evidence="3" id="KW-0675">Receptor</keyword>
<proteinExistence type="inferred from homology"/>
<dbReference type="PIRSF" id="PIRSF017082">
    <property type="entry name" value="YflP"/>
    <property type="match status" value="1"/>
</dbReference>
<evidence type="ECO:0000256" key="1">
    <source>
        <dbReference type="ARBA" id="ARBA00006987"/>
    </source>
</evidence>
<dbReference type="InterPro" id="IPR005064">
    <property type="entry name" value="BUG"/>
</dbReference>
<comment type="caution">
    <text evidence="3">The sequence shown here is derived from an EMBL/GenBank/DDBJ whole genome shotgun (WGS) entry which is preliminary data.</text>
</comment>
<evidence type="ECO:0000313" key="4">
    <source>
        <dbReference type="Proteomes" id="UP001549320"/>
    </source>
</evidence>
<dbReference type="Proteomes" id="UP001549320">
    <property type="component" value="Unassembled WGS sequence"/>
</dbReference>
<dbReference type="InterPro" id="IPR042100">
    <property type="entry name" value="Bug_dom1"/>
</dbReference>
<dbReference type="Pfam" id="PF03401">
    <property type="entry name" value="TctC"/>
    <property type="match status" value="1"/>
</dbReference>